<sequence length="64" mass="7539">MHEDLLRKVIHTKVEVGMYIINELPTPFRQQAKKMINILQEELSSCMQEKKQPTDKSLKNITIE</sequence>
<dbReference type="Pfam" id="PF13080">
    <property type="entry name" value="DUF3926"/>
    <property type="match status" value="1"/>
</dbReference>
<gene>
    <name evidence="1" type="ORF">BW425_18760</name>
</gene>
<dbReference type="AlphaFoldDB" id="A0A1Y3MA78"/>
<evidence type="ECO:0000313" key="2">
    <source>
        <dbReference type="Proteomes" id="UP000195321"/>
    </source>
</evidence>
<dbReference type="InterPro" id="IPR025076">
    <property type="entry name" value="DUF3926"/>
</dbReference>
<reference evidence="1 2" key="1">
    <citation type="submission" date="2017-02" db="EMBL/GenBank/DDBJ databases">
        <title>Bacillus pseudomycoides isolate FSL K6-0042.</title>
        <authorList>
            <person name="Kovac J."/>
        </authorList>
    </citation>
    <scope>NUCLEOTIDE SEQUENCE [LARGE SCALE GENOMIC DNA]</scope>
    <source>
        <strain evidence="1 2">FSL K6-0042</strain>
    </source>
</reference>
<dbReference type="RefSeq" id="WP_016112839.1">
    <property type="nucleotide sequence ID" value="NZ_CP189809.1"/>
</dbReference>
<evidence type="ECO:0000313" key="1">
    <source>
        <dbReference type="EMBL" id="OUM47358.1"/>
    </source>
</evidence>
<evidence type="ECO:0008006" key="3">
    <source>
        <dbReference type="Google" id="ProtNLM"/>
    </source>
</evidence>
<organism evidence="1 2">
    <name type="scientific">Bacillus pseudomycoides</name>
    <dbReference type="NCBI Taxonomy" id="64104"/>
    <lineage>
        <taxon>Bacteria</taxon>
        <taxon>Bacillati</taxon>
        <taxon>Bacillota</taxon>
        <taxon>Bacilli</taxon>
        <taxon>Bacillales</taxon>
        <taxon>Bacillaceae</taxon>
        <taxon>Bacillus</taxon>
        <taxon>Bacillus cereus group</taxon>
    </lineage>
</organism>
<dbReference type="EMBL" id="MWPX01000024">
    <property type="protein sequence ID" value="OUM47358.1"/>
    <property type="molecule type" value="Genomic_DNA"/>
</dbReference>
<proteinExistence type="predicted"/>
<dbReference type="Proteomes" id="UP000195321">
    <property type="component" value="Unassembled WGS sequence"/>
</dbReference>
<name>A0A1Y3MA78_9BACI</name>
<accession>A0A1Y3MA78</accession>
<comment type="caution">
    <text evidence="1">The sequence shown here is derived from an EMBL/GenBank/DDBJ whole genome shotgun (WGS) entry which is preliminary data.</text>
</comment>
<protein>
    <recommendedName>
        <fullName evidence="3">DUF3926 domain-containing protein</fullName>
    </recommendedName>
</protein>